<accession>A0ABR7Z3W5</accession>
<evidence type="ECO:0000256" key="3">
    <source>
        <dbReference type="ARBA" id="ARBA00022448"/>
    </source>
</evidence>
<organism evidence="10 11">
    <name type="scientific">Pseudomonas typographi</name>
    <dbReference type="NCBI Taxonomy" id="2715964"/>
    <lineage>
        <taxon>Bacteria</taxon>
        <taxon>Pseudomonadati</taxon>
        <taxon>Pseudomonadota</taxon>
        <taxon>Gammaproteobacteria</taxon>
        <taxon>Pseudomonadales</taxon>
        <taxon>Pseudomonadaceae</taxon>
        <taxon>Pseudomonas</taxon>
    </lineage>
</organism>
<keyword evidence="11" id="KW-1185">Reference proteome</keyword>
<name>A0ABR7Z3W5_9PSED</name>
<dbReference type="PANTHER" id="PTHR23502">
    <property type="entry name" value="MAJOR FACILITATOR SUPERFAMILY"/>
    <property type="match status" value="1"/>
</dbReference>
<evidence type="ECO:0000256" key="8">
    <source>
        <dbReference type="RuleBase" id="RU365088"/>
    </source>
</evidence>
<dbReference type="Pfam" id="PF07690">
    <property type="entry name" value="MFS_1"/>
    <property type="match status" value="1"/>
</dbReference>
<feature type="domain" description="Major facilitator superfamily (MFS) profile" evidence="9">
    <location>
        <begin position="12"/>
        <end position="394"/>
    </location>
</feature>
<keyword evidence="3 8" id="KW-0813">Transport</keyword>
<proteinExistence type="inferred from homology"/>
<dbReference type="PANTHER" id="PTHR23502:SF132">
    <property type="entry name" value="POLYAMINE TRANSPORTER 2-RELATED"/>
    <property type="match status" value="1"/>
</dbReference>
<feature type="transmembrane region" description="Helical" evidence="8">
    <location>
        <begin position="304"/>
        <end position="322"/>
    </location>
</feature>
<keyword evidence="4" id="KW-1003">Cell membrane</keyword>
<evidence type="ECO:0000256" key="2">
    <source>
        <dbReference type="ARBA" id="ARBA00006236"/>
    </source>
</evidence>
<evidence type="ECO:0000256" key="1">
    <source>
        <dbReference type="ARBA" id="ARBA00004651"/>
    </source>
</evidence>
<dbReference type="Gene3D" id="1.20.1720.10">
    <property type="entry name" value="Multidrug resistance protein D"/>
    <property type="match status" value="1"/>
</dbReference>
<dbReference type="InterPro" id="IPR004812">
    <property type="entry name" value="Efflux_drug-R_Bcr/CmlA"/>
</dbReference>
<dbReference type="InterPro" id="IPR020846">
    <property type="entry name" value="MFS_dom"/>
</dbReference>
<dbReference type="NCBIfam" id="TIGR00710">
    <property type="entry name" value="efflux_Bcr_CflA"/>
    <property type="match status" value="1"/>
</dbReference>
<gene>
    <name evidence="10" type="ORF">HAQ05_16030</name>
</gene>
<dbReference type="InterPro" id="IPR036259">
    <property type="entry name" value="MFS_trans_sf"/>
</dbReference>
<evidence type="ECO:0000256" key="5">
    <source>
        <dbReference type="ARBA" id="ARBA00022692"/>
    </source>
</evidence>
<feature type="transmembrane region" description="Helical" evidence="8">
    <location>
        <begin position="103"/>
        <end position="124"/>
    </location>
</feature>
<dbReference type="PROSITE" id="PS50850">
    <property type="entry name" value="MFS"/>
    <property type="match status" value="1"/>
</dbReference>
<comment type="similarity">
    <text evidence="2 8">Belongs to the major facilitator superfamily. Bcr/CmlA family.</text>
</comment>
<evidence type="ECO:0000256" key="6">
    <source>
        <dbReference type="ARBA" id="ARBA00022989"/>
    </source>
</evidence>
<feature type="transmembrane region" description="Helical" evidence="8">
    <location>
        <begin position="12"/>
        <end position="34"/>
    </location>
</feature>
<feature type="transmembrane region" description="Helical" evidence="8">
    <location>
        <begin position="280"/>
        <end position="298"/>
    </location>
</feature>
<evidence type="ECO:0000256" key="7">
    <source>
        <dbReference type="ARBA" id="ARBA00023136"/>
    </source>
</evidence>
<keyword evidence="8" id="KW-0997">Cell inner membrane</keyword>
<dbReference type="EMBL" id="JAAOCA010000019">
    <property type="protein sequence ID" value="MBD1600205.1"/>
    <property type="molecule type" value="Genomic_DNA"/>
</dbReference>
<dbReference type="InterPro" id="IPR011701">
    <property type="entry name" value="MFS"/>
</dbReference>
<feature type="transmembrane region" description="Helical" evidence="8">
    <location>
        <begin position="46"/>
        <end position="66"/>
    </location>
</feature>
<reference evidence="10 11" key="1">
    <citation type="journal article" date="2020" name="Insects">
        <title>Bacteria Belonging to Pseudomonas typographi sp. nov. from the Bark Beetle Ips typographus Have Genomic Potential to Aid in the Host Ecology.</title>
        <authorList>
            <person name="Peral-Aranega E."/>
            <person name="Saati-Santamaria Z."/>
            <person name="Kolarik M."/>
            <person name="Rivas R."/>
            <person name="Garcia-Fraile P."/>
        </authorList>
    </citation>
    <scope>NUCLEOTIDE SEQUENCE [LARGE SCALE GENOMIC DNA]</scope>
    <source>
        <strain evidence="10 11">CA3A</strain>
    </source>
</reference>
<evidence type="ECO:0000313" key="10">
    <source>
        <dbReference type="EMBL" id="MBD1600205.1"/>
    </source>
</evidence>
<evidence type="ECO:0000256" key="4">
    <source>
        <dbReference type="ARBA" id="ARBA00022475"/>
    </source>
</evidence>
<dbReference type="Proteomes" id="UP000805841">
    <property type="component" value="Unassembled WGS sequence"/>
</dbReference>
<dbReference type="CDD" id="cd17320">
    <property type="entry name" value="MFS_MdfA_MDR_like"/>
    <property type="match status" value="1"/>
</dbReference>
<feature type="transmembrane region" description="Helical" evidence="8">
    <location>
        <begin position="136"/>
        <end position="155"/>
    </location>
</feature>
<comment type="subcellular location">
    <subcellularLocation>
        <location evidence="8">Cell inner membrane</location>
        <topology evidence="8">Multi-pass membrane protein</topology>
    </subcellularLocation>
    <subcellularLocation>
        <location evidence="1">Cell membrane</location>
        <topology evidence="1">Multi-pass membrane protein</topology>
    </subcellularLocation>
</comment>
<feature type="transmembrane region" description="Helical" evidence="8">
    <location>
        <begin position="343"/>
        <end position="363"/>
    </location>
</feature>
<comment type="caution">
    <text evidence="10">The sequence shown here is derived from an EMBL/GenBank/DDBJ whole genome shotgun (WGS) entry which is preliminary data.</text>
</comment>
<evidence type="ECO:0000313" key="11">
    <source>
        <dbReference type="Proteomes" id="UP000805841"/>
    </source>
</evidence>
<sequence>MRTIDPPLKKAPLWLLVMVTISGTLAMHMFVPALPAAATAFAVSPATMQMAIGVYIIGLAVGQLVYGPLSDGLGRRPMLLLGLAIYAVAGAVAATAHSIHVLLAARLFQALGGCAGLALGRAMVRDVSTTVDAVRDLALLNLMMMVGPGLAPLIGSTLSAHFGWRSIFMLLAAMGLITLACCWRLLPETSRPSGQVSLRALASDYRALLRNRAFLGFALGGGCTTTSIYAFIAAAPFLFVEQLQRSPQEVGWYLGALIVGMSVGNALTRRLARNYPLARLLMAGNLLCLASASALLAAECAGALSVAWVLGSMFVFTLGAGLTSPAAMTKALSVDQHLIGSAAGFYGFTQMLVGALCTTAVGWMGSPAMAAAVVLVSAALLGQIGFWLGFGSERRALAAGGVEPSQA</sequence>
<feature type="transmembrane region" description="Helical" evidence="8">
    <location>
        <begin position="369"/>
        <end position="390"/>
    </location>
</feature>
<keyword evidence="5 8" id="KW-0812">Transmembrane</keyword>
<protein>
    <recommendedName>
        <fullName evidence="8">Bcr/CflA family efflux transporter</fullName>
    </recommendedName>
</protein>
<feature type="transmembrane region" description="Helical" evidence="8">
    <location>
        <begin position="167"/>
        <end position="186"/>
    </location>
</feature>
<feature type="transmembrane region" description="Helical" evidence="8">
    <location>
        <begin position="78"/>
        <end position="97"/>
    </location>
</feature>
<dbReference type="SUPFAM" id="SSF103473">
    <property type="entry name" value="MFS general substrate transporter"/>
    <property type="match status" value="1"/>
</dbReference>
<feature type="transmembrane region" description="Helical" evidence="8">
    <location>
        <begin position="250"/>
        <end position="268"/>
    </location>
</feature>
<feature type="transmembrane region" description="Helical" evidence="8">
    <location>
        <begin position="213"/>
        <end position="238"/>
    </location>
</feature>
<evidence type="ECO:0000259" key="9">
    <source>
        <dbReference type="PROSITE" id="PS50850"/>
    </source>
</evidence>
<keyword evidence="6 8" id="KW-1133">Transmembrane helix</keyword>
<keyword evidence="7 8" id="KW-0472">Membrane</keyword>